<feature type="binding site" evidence="12">
    <location>
        <position position="129"/>
    </location>
    <ligand>
        <name>[4Fe-4S] cluster</name>
        <dbReference type="ChEBI" id="CHEBI:49883"/>
        <note>4Fe-4S-S-AdoMet</note>
    </ligand>
</feature>
<dbReference type="GO" id="GO:0019843">
    <property type="term" value="F:rRNA binding"/>
    <property type="evidence" value="ECO:0007669"/>
    <property type="project" value="UniProtKB-UniRule"/>
</dbReference>
<evidence type="ECO:0000313" key="16">
    <source>
        <dbReference type="Proteomes" id="UP001154095"/>
    </source>
</evidence>
<evidence type="ECO:0000256" key="11">
    <source>
        <dbReference type="ARBA" id="ARBA00023014"/>
    </source>
</evidence>
<dbReference type="InterPro" id="IPR040072">
    <property type="entry name" value="Methyltransferase_A"/>
</dbReference>
<dbReference type="GO" id="GO:0005737">
    <property type="term" value="C:cytoplasm"/>
    <property type="evidence" value="ECO:0007669"/>
    <property type="project" value="UniProtKB-SubCell"/>
</dbReference>
<evidence type="ECO:0000256" key="9">
    <source>
        <dbReference type="ARBA" id="ARBA00022723"/>
    </source>
</evidence>
<evidence type="ECO:0000256" key="3">
    <source>
        <dbReference type="ARBA" id="ARBA00022490"/>
    </source>
</evidence>
<dbReference type="Proteomes" id="UP001154111">
    <property type="component" value="Chromosome"/>
</dbReference>
<comment type="similarity">
    <text evidence="12">Belongs to the radical SAM superfamily. RlmN family.</text>
</comment>
<dbReference type="FunFam" id="3.20.20.70:FF:000014">
    <property type="entry name" value="Probable dual-specificity RNA methyltransferase RlmN"/>
    <property type="match status" value="1"/>
</dbReference>
<dbReference type="PANTHER" id="PTHR30544">
    <property type="entry name" value="23S RRNA METHYLTRANSFERASE"/>
    <property type="match status" value="1"/>
</dbReference>
<dbReference type="Gene3D" id="3.20.20.70">
    <property type="entry name" value="Aldolase class I"/>
    <property type="match status" value="1"/>
</dbReference>
<comment type="function">
    <text evidence="12">Specifically methylates position 2 of adenine 2503 in 23S rRNA and position 2 of adenine 37 in tRNAs.</text>
</comment>
<feature type="active site" description="S-methylcysteine intermediate" evidence="12">
    <location>
        <position position="346"/>
    </location>
</feature>
<dbReference type="AlphaFoldDB" id="A0AAU9VGJ3"/>
<dbReference type="GO" id="GO:0002935">
    <property type="term" value="F:tRNA (adenine(37)-C2)-methyltransferase activity"/>
    <property type="evidence" value="ECO:0007669"/>
    <property type="project" value="UniProtKB-UniRule"/>
</dbReference>
<keyword evidence="16" id="KW-1185">Reference proteome</keyword>
<evidence type="ECO:0000256" key="8">
    <source>
        <dbReference type="ARBA" id="ARBA00022694"/>
    </source>
</evidence>
<evidence type="ECO:0000256" key="6">
    <source>
        <dbReference type="ARBA" id="ARBA00022679"/>
    </source>
</evidence>
<dbReference type="Pfam" id="PF04055">
    <property type="entry name" value="Radical_SAM"/>
    <property type="match status" value="1"/>
</dbReference>
<gene>
    <name evidence="12 14" type="primary">rlmN</name>
    <name evidence="14" type="ORF">ERYAMS2_00018</name>
    <name evidence="15" type="ORF">ERYAMS_01576</name>
</gene>
<dbReference type="SFLD" id="SFLDS00029">
    <property type="entry name" value="Radical_SAM"/>
    <property type="match status" value="1"/>
</dbReference>
<dbReference type="InterPro" id="IPR058240">
    <property type="entry name" value="rSAM_sf"/>
</dbReference>
<evidence type="ECO:0000313" key="17">
    <source>
        <dbReference type="Proteomes" id="UP001154111"/>
    </source>
</evidence>
<name>A0AAU9VGJ3_9FIRM</name>
<feature type="active site" description="Proton acceptor" evidence="12">
    <location>
        <position position="102"/>
    </location>
</feature>
<feature type="binding site" evidence="12">
    <location>
        <begin position="172"/>
        <end position="173"/>
    </location>
    <ligand>
        <name>S-adenosyl-L-methionine</name>
        <dbReference type="ChEBI" id="CHEBI:59789"/>
    </ligand>
</feature>
<dbReference type="SFLD" id="SFLDG01062">
    <property type="entry name" value="methyltransferase_(Class_A)"/>
    <property type="match status" value="1"/>
</dbReference>
<keyword evidence="9 12" id="KW-0479">Metal-binding</keyword>
<dbReference type="EMBL" id="OW659496">
    <property type="protein sequence ID" value="CAH2763668.1"/>
    <property type="molecule type" value="Genomic_DNA"/>
</dbReference>
<keyword evidence="7 12" id="KW-0949">S-adenosyl-L-methionine</keyword>
<dbReference type="PIRSF" id="PIRSF006004">
    <property type="entry name" value="CHP00048"/>
    <property type="match status" value="1"/>
</dbReference>
<feature type="binding site" evidence="12">
    <location>
        <position position="204"/>
    </location>
    <ligand>
        <name>S-adenosyl-L-methionine</name>
        <dbReference type="ChEBI" id="CHEBI:59789"/>
    </ligand>
</feature>
<comment type="miscellaneous">
    <text evidence="12">Reaction proceeds by a ping-pong mechanism involving intermediate methylation of a conserved cysteine residue.</text>
</comment>
<dbReference type="InterPro" id="IPR013785">
    <property type="entry name" value="Aldolase_TIM"/>
</dbReference>
<evidence type="ECO:0000256" key="2">
    <source>
        <dbReference type="ARBA" id="ARBA00022485"/>
    </source>
</evidence>
<dbReference type="HAMAP" id="MF_01849">
    <property type="entry name" value="RNA_methyltr_RlmN"/>
    <property type="match status" value="1"/>
</dbReference>
<dbReference type="GO" id="GO:0070475">
    <property type="term" value="P:rRNA base methylation"/>
    <property type="evidence" value="ECO:0007669"/>
    <property type="project" value="UniProtKB-UniRule"/>
</dbReference>
<feature type="domain" description="Radical SAM core" evidence="13">
    <location>
        <begin position="108"/>
        <end position="341"/>
    </location>
</feature>
<sequence>MFNHARLDTVINMKSIYGYDLNEMGDLFESYGEKRFRAKQLFQWLYQKRVTSFDDMSDLSISLREKLKQDFELDTLKVVMKQVASDETTKFLLECSDGALIETVMMKHDYGYSVCVTSQVGCAMGCKFCASGLLKKKRNLTSAEVVNQIMFVQRHLDEQDKRVSHIVVMGIGEPFDNYDNIMRFIRIVNHDHGLGIGARHITISTSGVAPVIKKFADEQTQVNLAISLHAPNDTLRSEIMPVNKMFNLEKLFDALKYYQSKSNRRLTFEYILIDNVNDQIAQAKELVALIRGMNAYVNLIPYNEVDENPFRQTKPEQAAKFYDYLKRNGIQCTIRREKGSEIDAACGQLRANVEKQRKQ</sequence>
<keyword evidence="10 12" id="KW-0408">Iron</keyword>
<evidence type="ECO:0000256" key="10">
    <source>
        <dbReference type="ARBA" id="ARBA00023004"/>
    </source>
</evidence>
<dbReference type="GO" id="GO:0070040">
    <property type="term" value="F:rRNA (adenine(2503)-C2-)-methyltransferase activity"/>
    <property type="evidence" value="ECO:0007669"/>
    <property type="project" value="UniProtKB-UniRule"/>
</dbReference>
<keyword evidence="3 12" id="KW-0963">Cytoplasm</keyword>
<dbReference type="Proteomes" id="UP001154095">
    <property type="component" value="Chromosome"/>
</dbReference>
<keyword evidence="5 12" id="KW-0489">Methyltransferase</keyword>
<dbReference type="InterPro" id="IPR004383">
    <property type="entry name" value="rRNA_lsu_MTrfase_RlmN/Cfr"/>
</dbReference>
<comment type="caution">
    <text evidence="12">Lacks conserved residue(s) required for the propagation of feature annotation.</text>
</comment>
<feature type="binding site" evidence="12">
    <location>
        <position position="303"/>
    </location>
    <ligand>
        <name>S-adenosyl-L-methionine</name>
        <dbReference type="ChEBI" id="CHEBI:59789"/>
    </ligand>
</feature>
<keyword evidence="11 12" id="KW-0411">Iron-sulfur</keyword>
<dbReference type="InterPro" id="IPR027492">
    <property type="entry name" value="RNA_MTrfase_RlmN"/>
</dbReference>
<proteinExistence type="inferred from homology"/>
<dbReference type="SUPFAM" id="SSF102114">
    <property type="entry name" value="Radical SAM enzymes"/>
    <property type="match status" value="1"/>
</dbReference>
<dbReference type="PANTHER" id="PTHR30544:SF5">
    <property type="entry name" value="RADICAL SAM CORE DOMAIN-CONTAINING PROTEIN"/>
    <property type="match status" value="1"/>
</dbReference>
<feature type="binding site" evidence="12">
    <location>
        <begin position="227"/>
        <end position="229"/>
    </location>
    <ligand>
        <name>S-adenosyl-L-methionine</name>
        <dbReference type="ChEBI" id="CHEBI:59789"/>
    </ligand>
</feature>
<dbReference type="EMBL" id="OW659477">
    <property type="protein sequence ID" value="CAH2760395.1"/>
    <property type="molecule type" value="Genomic_DNA"/>
</dbReference>
<dbReference type="GO" id="GO:0030488">
    <property type="term" value="P:tRNA methylation"/>
    <property type="evidence" value="ECO:0007669"/>
    <property type="project" value="UniProtKB-UniRule"/>
</dbReference>
<evidence type="ECO:0000256" key="12">
    <source>
        <dbReference type="HAMAP-Rule" id="MF_01849"/>
    </source>
</evidence>
<protein>
    <recommendedName>
        <fullName evidence="12">Probable dual-specificity RNA methyltransferase RlmN</fullName>
        <ecNumber evidence="12">2.1.1.192</ecNumber>
    </recommendedName>
    <alternativeName>
        <fullName evidence="12">23S rRNA (adenine(2503)-C(2))-methyltransferase</fullName>
    </alternativeName>
    <alternativeName>
        <fullName evidence="12">23S rRNA m2A2503 methyltransferase</fullName>
    </alternativeName>
    <alternativeName>
        <fullName evidence="12">Ribosomal RNA large subunit methyltransferase N</fullName>
    </alternativeName>
    <alternativeName>
        <fullName evidence="12">tRNA (adenine(37)-C(2))-methyltransferase</fullName>
    </alternativeName>
    <alternativeName>
        <fullName evidence="12">tRNA m2A37 methyltransferase</fullName>
    </alternativeName>
</protein>
<dbReference type="GO" id="GO:0051539">
    <property type="term" value="F:4 iron, 4 sulfur cluster binding"/>
    <property type="evidence" value="ECO:0007669"/>
    <property type="project" value="UniProtKB-UniRule"/>
</dbReference>
<comment type="catalytic activity">
    <reaction evidence="12">
        <text>adenosine(37) in tRNA + 2 reduced [2Fe-2S]-[ferredoxin] + 2 S-adenosyl-L-methionine = 2-methyladenosine(37) in tRNA + 5'-deoxyadenosine + L-methionine + 2 oxidized [2Fe-2S]-[ferredoxin] + S-adenosyl-L-homocysteine</text>
        <dbReference type="Rhea" id="RHEA:43332"/>
        <dbReference type="Rhea" id="RHEA-COMP:10000"/>
        <dbReference type="Rhea" id="RHEA-COMP:10001"/>
        <dbReference type="Rhea" id="RHEA-COMP:10162"/>
        <dbReference type="Rhea" id="RHEA-COMP:10485"/>
        <dbReference type="ChEBI" id="CHEBI:17319"/>
        <dbReference type="ChEBI" id="CHEBI:33737"/>
        <dbReference type="ChEBI" id="CHEBI:33738"/>
        <dbReference type="ChEBI" id="CHEBI:57844"/>
        <dbReference type="ChEBI" id="CHEBI:57856"/>
        <dbReference type="ChEBI" id="CHEBI:59789"/>
        <dbReference type="ChEBI" id="CHEBI:74411"/>
        <dbReference type="ChEBI" id="CHEBI:74497"/>
        <dbReference type="EC" id="2.1.1.192"/>
    </reaction>
</comment>
<feature type="binding site" evidence="12">
    <location>
        <position position="126"/>
    </location>
    <ligand>
        <name>[4Fe-4S] cluster</name>
        <dbReference type="ChEBI" id="CHEBI:49883"/>
        <note>4Fe-4S-S-AdoMet</note>
    </ligand>
</feature>
<comment type="subcellular location">
    <subcellularLocation>
        <location evidence="1 12">Cytoplasm</location>
    </subcellularLocation>
</comment>
<dbReference type="PROSITE" id="PS51918">
    <property type="entry name" value="RADICAL_SAM"/>
    <property type="match status" value="1"/>
</dbReference>
<evidence type="ECO:0000256" key="4">
    <source>
        <dbReference type="ARBA" id="ARBA00022552"/>
    </source>
</evidence>
<dbReference type="EC" id="2.1.1.192" evidence="12"/>
<evidence type="ECO:0000313" key="14">
    <source>
        <dbReference type="EMBL" id="CAH2760395.1"/>
    </source>
</evidence>
<dbReference type="NCBIfam" id="TIGR00048">
    <property type="entry name" value="rRNA_mod_RlmN"/>
    <property type="match status" value="1"/>
</dbReference>
<dbReference type="InterPro" id="IPR048641">
    <property type="entry name" value="RlmN_N"/>
</dbReference>
<dbReference type="SFLD" id="SFLDF00275">
    <property type="entry name" value="adenosine_C2_methyltransferase"/>
    <property type="match status" value="1"/>
</dbReference>
<evidence type="ECO:0000313" key="15">
    <source>
        <dbReference type="EMBL" id="CAH2763668.1"/>
    </source>
</evidence>
<accession>A0AAU9VGJ3</accession>
<organism evidence="14 17">
    <name type="scientific">Erysipelothrix amsterdamensis</name>
    <dbReference type="NCBI Taxonomy" id="2929157"/>
    <lineage>
        <taxon>Bacteria</taxon>
        <taxon>Bacillati</taxon>
        <taxon>Bacillota</taxon>
        <taxon>Erysipelotrichia</taxon>
        <taxon>Erysipelotrichales</taxon>
        <taxon>Erysipelotrichaceae</taxon>
        <taxon>Erysipelothrix</taxon>
    </lineage>
</organism>
<keyword evidence="2 12" id="KW-0004">4Fe-4S</keyword>
<dbReference type="CDD" id="cd01335">
    <property type="entry name" value="Radical_SAM"/>
    <property type="match status" value="1"/>
</dbReference>
<feature type="binding site" evidence="12">
    <location>
        <position position="122"/>
    </location>
    <ligand>
        <name>[4Fe-4S] cluster</name>
        <dbReference type="ChEBI" id="CHEBI:49883"/>
        <note>4Fe-4S-S-AdoMet</note>
    </ligand>
</feature>
<dbReference type="Pfam" id="PF21016">
    <property type="entry name" value="RlmN_N"/>
    <property type="match status" value="1"/>
</dbReference>
<keyword evidence="8 12" id="KW-0819">tRNA processing</keyword>
<evidence type="ECO:0000259" key="13">
    <source>
        <dbReference type="PROSITE" id="PS51918"/>
    </source>
</evidence>
<evidence type="ECO:0000256" key="7">
    <source>
        <dbReference type="ARBA" id="ARBA00022691"/>
    </source>
</evidence>
<comment type="cofactor">
    <cofactor evidence="12">
        <name>[4Fe-4S] cluster</name>
        <dbReference type="ChEBI" id="CHEBI:49883"/>
    </cofactor>
    <text evidence="12">Binds 1 [4Fe-4S] cluster. The cluster is coordinated with 3 cysteines and an exchangeable S-adenosyl-L-methionine.</text>
</comment>
<evidence type="ECO:0000256" key="5">
    <source>
        <dbReference type="ARBA" id="ARBA00022603"/>
    </source>
</evidence>
<dbReference type="GO" id="GO:0046872">
    <property type="term" value="F:metal ion binding"/>
    <property type="evidence" value="ECO:0007669"/>
    <property type="project" value="UniProtKB-KW"/>
</dbReference>
<keyword evidence="4 12" id="KW-0698">rRNA processing</keyword>
<comment type="catalytic activity">
    <reaction evidence="12">
        <text>adenosine(2503) in 23S rRNA + 2 reduced [2Fe-2S]-[ferredoxin] + 2 S-adenosyl-L-methionine = 2-methyladenosine(2503) in 23S rRNA + 5'-deoxyadenosine + L-methionine + 2 oxidized [2Fe-2S]-[ferredoxin] + S-adenosyl-L-homocysteine</text>
        <dbReference type="Rhea" id="RHEA:42916"/>
        <dbReference type="Rhea" id="RHEA-COMP:10000"/>
        <dbReference type="Rhea" id="RHEA-COMP:10001"/>
        <dbReference type="Rhea" id="RHEA-COMP:10152"/>
        <dbReference type="Rhea" id="RHEA-COMP:10282"/>
        <dbReference type="ChEBI" id="CHEBI:17319"/>
        <dbReference type="ChEBI" id="CHEBI:33737"/>
        <dbReference type="ChEBI" id="CHEBI:33738"/>
        <dbReference type="ChEBI" id="CHEBI:57844"/>
        <dbReference type="ChEBI" id="CHEBI:57856"/>
        <dbReference type="ChEBI" id="CHEBI:59789"/>
        <dbReference type="ChEBI" id="CHEBI:74411"/>
        <dbReference type="ChEBI" id="CHEBI:74497"/>
        <dbReference type="EC" id="2.1.1.192"/>
    </reaction>
</comment>
<reference evidence="14" key="1">
    <citation type="submission" date="2022-04" db="EMBL/GenBank/DDBJ databases">
        <authorList>
            <person name="Forde T."/>
        </authorList>
    </citation>
    <scope>NUCLEOTIDE SEQUENCE</scope>
    <source>
        <strain evidence="14">A18Y016a</strain>
        <strain evidence="15">A18Y020d</strain>
    </source>
</reference>
<dbReference type="InterPro" id="IPR007197">
    <property type="entry name" value="rSAM"/>
</dbReference>
<keyword evidence="12" id="KW-1015">Disulfide bond</keyword>
<dbReference type="Gene3D" id="1.10.150.530">
    <property type="match status" value="1"/>
</dbReference>
<evidence type="ECO:0000256" key="1">
    <source>
        <dbReference type="ARBA" id="ARBA00004496"/>
    </source>
</evidence>
<keyword evidence="6 12" id="KW-0808">Transferase</keyword>
<dbReference type="GO" id="GO:0000049">
    <property type="term" value="F:tRNA binding"/>
    <property type="evidence" value="ECO:0007669"/>
    <property type="project" value="UniProtKB-UniRule"/>
</dbReference>